<sequence length="146" mass="15693">MAMAMALVASPAQAQTVPDLPANPLKAIDGEWYGVDHKIKLSVANGVVTIVENDTADPYLKKIAAPAGTVIARITGVESTGPKSARFVGQCLELIDTSRSDTMACPGHAFVQSAAYDGKPGLKINFWTAAFLRKGNIPEYQWQYRK</sequence>
<dbReference type="KEGG" id="smaz:LH19_20640"/>
<dbReference type="AlphaFoldDB" id="A0AAC9AXD4"/>
<reference evidence="1 2" key="2">
    <citation type="journal article" date="2016" name="Genome Announc.">
        <title>Complete Genome Sequence of Sphingopyxis macrogoltabida Strain 203N (NBRC 111659), a Polyethylene Glycol Degrader.</title>
        <authorList>
            <person name="Ohtsubo Y."/>
            <person name="Nonoyama S."/>
            <person name="Nagata Y."/>
            <person name="Numata M."/>
            <person name="Tsuchikane K."/>
            <person name="Hosoyama A."/>
            <person name="Yamazoe A."/>
            <person name="Tsuda M."/>
            <person name="Fujita N."/>
            <person name="Kawai F."/>
        </authorList>
    </citation>
    <scope>NUCLEOTIDE SEQUENCE [LARGE SCALE GENOMIC DNA]</scope>
    <source>
        <strain evidence="1 2">203N</strain>
    </source>
</reference>
<dbReference type="EMBL" id="CP013344">
    <property type="protein sequence ID" value="AMU91534.1"/>
    <property type="molecule type" value="Genomic_DNA"/>
</dbReference>
<name>A0AAC9AXD4_SPHMC</name>
<protein>
    <submittedName>
        <fullName evidence="1">Uncharacterized protein</fullName>
    </submittedName>
</protein>
<evidence type="ECO:0000313" key="2">
    <source>
        <dbReference type="Proteomes" id="UP000076088"/>
    </source>
</evidence>
<accession>A0AAC9AXD4</accession>
<dbReference type="Proteomes" id="UP000076088">
    <property type="component" value="Chromosome"/>
</dbReference>
<reference evidence="2" key="1">
    <citation type="submission" date="2015-11" db="EMBL/GenBank/DDBJ databases">
        <title>Complete genome sequence of a polyethylene-glycol degrader Sphingopyxis macrogoltabida 203N (NBRC 111659).</title>
        <authorList>
            <person name="Yoshiyuki O."/>
            <person name="Shouta N."/>
            <person name="Nagata Y."/>
            <person name="Numata M."/>
            <person name="Tsuchikane K."/>
            <person name="Hosoyama A."/>
            <person name="Yamazoe A."/>
            <person name="Tsuda M."/>
            <person name="Fujita N."/>
            <person name="Kawai F."/>
        </authorList>
    </citation>
    <scope>NUCLEOTIDE SEQUENCE [LARGE SCALE GENOMIC DNA]</scope>
    <source>
        <strain evidence="2">203N</strain>
    </source>
</reference>
<organism evidence="1 2">
    <name type="scientific">Sphingopyxis macrogoltabida</name>
    <name type="common">Sphingomonas macrogoltabidus</name>
    <dbReference type="NCBI Taxonomy" id="33050"/>
    <lineage>
        <taxon>Bacteria</taxon>
        <taxon>Pseudomonadati</taxon>
        <taxon>Pseudomonadota</taxon>
        <taxon>Alphaproteobacteria</taxon>
        <taxon>Sphingomonadales</taxon>
        <taxon>Sphingomonadaceae</taxon>
        <taxon>Sphingopyxis</taxon>
    </lineage>
</organism>
<proteinExistence type="predicted"/>
<evidence type="ECO:0000313" key="1">
    <source>
        <dbReference type="EMBL" id="AMU91534.1"/>
    </source>
</evidence>
<gene>
    <name evidence="1" type="ORF">ATM17_21180</name>
</gene>
<keyword evidence="2" id="KW-1185">Reference proteome</keyword>